<evidence type="ECO:0000256" key="1">
    <source>
        <dbReference type="ARBA" id="ARBA00005964"/>
    </source>
</evidence>
<sequence length="486" mass="51105">MILLAALFAATTVVPTQQGTVRGEVTEDGRNLFRGIPYAAPPIGPLRWKPPQPMRRWTHARDATKSAASCPQVDRGWNTQAASFASEDCLYLEVATPDLKPGKPLPVMVWIHGGSNYAGGGSGTIQSGMVRKGVVLVSIQYRLGALGFLSHPALTRESGGASGNYGLMDQQAALRWVRANIAAFGGDPANVTLFGESAGAMDVGLHLLSLGSRGLFAKAIEESGTPGFGTPPRSLAENERLGMAIAAKAGIAQTAAALRALPVATLIAASEAIDVPDLADKSFIWLQAIVDGRFLTETPATILAKGGNPAPLIIGSNARELTLHGGMSRADEAIADAFGSNAALARKAYGVNATPAADPRLGDLGLILSNDINFRCPVTVVSAARARAGQPVWQYQFDYTAPDAKPVTHGSEIRYVMQSAQDLEAGAPPMQAYWLAFARTGAPSAAGLPNWKRYDLATKTYLGFVNGRPQPGNNLRAEVCNLRSAP</sequence>
<evidence type="ECO:0000259" key="4">
    <source>
        <dbReference type="Pfam" id="PF00135"/>
    </source>
</evidence>
<name>A0A2T5GII9_9SPHN</name>
<keyword evidence="6" id="KW-1185">Reference proteome</keyword>
<gene>
    <name evidence="5" type="ORF">C8J26_3457</name>
</gene>
<dbReference type="Pfam" id="PF00135">
    <property type="entry name" value="COesterase"/>
    <property type="match status" value="1"/>
</dbReference>
<dbReference type="InterPro" id="IPR050309">
    <property type="entry name" value="Type-B_Carboxylest/Lipase"/>
</dbReference>
<dbReference type="EC" id="3.1.1.-" evidence="3"/>
<accession>A0A2T5GII9</accession>
<feature type="domain" description="Carboxylesterase type B" evidence="4">
    <location>
        <begin position="11"/>
        <end position="481"/>
    </location>
</feature>
<proteinExistence type="inferred from homology"/>
<comment type="similarity">
    <text evidence="1 3">Belongs to the type-B carboxylesterase/lipase family.</text>
</comment>
<dbReference type="SUPFAM" id="SSF53474">
    <property type="entry name" value="alpha/beta-Hydrolases"/>
    <property type="match status" value="1"/>
</dbReference>
<dbReference type="AlphaFoldDB" id="A0A2T5GII9"/>
<dbReference type="PANTHER" id="PTHR11559">
    <property type="entry name" value="CARBOXYLESTERASE"/>
    <property type="match status" value="1"/>
</dbReference>
<organism evidence="5 6">
    <name type="scientific">Sphingomonas aurantiaca</name>
    <dbReference type="NCBI Taxonomy" id="185949"/>
    <lineage>
        <taxon>Bacteria</taxon>
        <taxon>Pseudomonadati</taxon>
        <taxon>Pseudomonadota</taxon>
        <taxon>Alphaproteobacteria</taxon>
        <taxon>Sphingomonadales</taxon>
        <taxon>Sphingomonadaceae</taxon>
        <taxon>Sphingomonas</taxon>
    </lineage>
</organism>
<reference evidence="5 6" key="1">
    <citation type="submission" date="2018-04" db="EMBL/GenBank/DDBJ databases">
        <title>Genomic Encyclopedia of Type Strains, Phase III (KMG-III): the genomes of soil and plant-associated and newly described type strains.</title>
        <authorList>
            <person name="Whitman W."/>
        </authorList>
    </citation>
    <scope>NUCLEOTIDE SEQUENCE [LARGE SCALE GENOMIC DNA]</scope>
    <source>
        <strain evidence="5 6">MA101b</strain>
    </source>
</reference>
<keyword evidence="2 3" id="KW-0378">Hydrolase</keyword>
<evidence type="ECO:0000256" key="2">
    <source>
        <dbReference type="ARBA" id="ARBA00022801"/>
    </source>
</evidence>
<dbReference type="Proteomes" id="UP000244189">
    <property type="component" value="Unassembled WGS sequence"/>
</dbReference>
<evidence type="ECO:0000313" key="6">
    <source>
        <dbReference type="Proteomes" id="UP000244189"/>
    </source>
</evidence>
<evidence type="ECO:0000313" key="5">
    <source>
        <dbReference type="EMBL" id="PTQ59129.1"/>
    </source>
</evidence>
<protein>
    <recommendedName>
        <fullName evidence="3">Carboxylic ester hydrolase</fullName>
        <ecNumber evidence="3">3.1.1.-</ecNumber>
    </recommendedName>
</protein>
<dbReference type="InterPro" id="IPR029058">
    <property type="entry name" value="AB_hydrolase_fold"/>
</dbReference>
<dbReference type="EMBL" id="QAOG01000006">
    <property type="protein sequence ID" value="PTQ59129.1"/>
    <property type="molecule type" value="Genomic_DNA"/>
</dbReference>
<evidence type="ECO:0000256" key="3">
    <source>
        <dbReference type="RuleBase" id="RU361235"/>
    </source>
</evidence>
<dbReference type="InterPro" id="IPR002018">
    <property type="entry name" value="CarbesteraseB"/>
</dbReference>
<dbReference type="Gene3D" id="3.40.50.1820">
    <property type="entry name" value="alpha/beta hydrolase"/>
    <property type="match status" value="1"/>
</dbReference>
<comment type="caution">
    <text evidence="5">The sequence shown here is derived from an EMBL/GenBank/DDBJ whole genome shotgun (WGS) entry which is preliminary data.</text>
</comment>
<dbReference type="RefSeq" id="WP_167398883.1">
    <property type="nucleotide sequence ID" value="NZ_QAOG01000006.1"/>
</dbReference>
<dbReference type="InterPro" id="IPR019826">
    <property type="entry name" value="Carboxylesterase_B_AS"/>
</dbReference>
<dbReference type="GO" id="GO:0016787">
    <property type="term" value="F:hydrolase activity"/>
    <property type="evidence" value="ECO:0007669"/>
    <property type="project" value="UniProtKB-KW"/>
</dbReference>
<dbReference type="PROSITE" id="PS00122">
    <property type="entry name" value="CARBOXYLESTERASE_B_1"/>
    <property type="match status" value="1"/>
</dbReference>